<dbReference type="PROSITE" id="PS01124">
    <property type="entry name" value="HTH_ARAC_FAMILY_2"/>
    <property type="match status" value="1"/>
</dbReference>
<dbReference type="InterPro" id="IPR009057">
    <property type="entry name" value="Homeodomain-like_sf"/>
</dbReference>
<dbReference type="GO" id="GO:0043565">
    <property type="term" value="F:sequence-specific DNA binding"/>
    <property type="evidence" value="ECO:0007669"/>
    <property type="project" value="InterPro"/>
</dbReference>
<organism evidence="5 6">
    <name type="scientific">Cohnella endophytica</name>
    <dbReference type="NCBI Taxonomy" id="2419778"/>
    <lineage>
        <taxon>Bacteria</taxon>
        <taxon>Bacillati</taxon>
        <taxon>Bacillota</taxon>
        <taxon>Bacilli</taxon>
        <taxon>Bacillales</taxon>
        <taxon>Paenibacillaceae</taxon>
        <taxon>Cohnella</taxon>
    </lineage>
</organism>
<dbReference type="GO" id="GO:0003700">
    <property type="term" value="F:DNA-binding transcription factor activity"/>
    <property type="evidence" value="ECO:0007669"/>
    <property type="project" value="InterPro"/>
</dbReference>
<name>A0A494XPN6_9BACL</name>
<sequence>MNLLEFTIPPLLSYITAGYTIFAEGDRHVSRRNIRVFDLLVVTKGCLYIGEEERLYEVNAGCALILRPDCYHYATEGCKETTEHYWVHFQTNGAWTATDTAPPRQHTEPYDAQTESQKFDTRSFPLGLPQFAKLPHPGKLEESLEQLVSLEPEAHLSASQFKQQLLFQEALRILATGLESGRTTPATACAEQAAAYLRSRYREPITAHTLGEALNFHPVYVARCMNKEYGSSPMEYLLRYRIEQSKLLLMQTDYTIARIAEEVGFNQAPYFSSCFLKFEGISPRQYRQRFSQG</sequence>
<evidence type="ECO:0000256" key="1">
    <source>
        <dbReference type="ARBA" id="ARBA00023015"/>
    </source>
</evidence>
<dbReference type="RefSeq" id="WP_120978398.1">
    <property type="nucleotide sequence ID" value="NZ_RBZM01000007.1"/>
</dbReference>
<dbReference type="SUPFAM" id="SSF46689">
    <property type="entry name" value="Homeodomain-like"/>
    <property type="match status" value="1"/>
</dbReference>
<keyword evidence="6" id="KW-1185">Reference proteome</keyword>
<dbReference type="PRINTS" id="PR00032">
    <property type="entry name" value="HTHARAC"/>
</dbReference>
<dbReference type="InterPro" id="IPR037923">
    <property type="entry name" value="HTH-like"/>
</dbReference>
<evidence type="ECO:0000256" key="3">
    <source>
        <dbReference type="ARBA" id="ARBA00023163"/>
    </source>
</evidence>
<dbReference type="Pfam" id="PF12833">
    <property type="entry name" value="HTH_18"/>
    <property type="match status" value="1"/>
</dbReference>
<protein>
    <submittedName>
        <fullName evidence="5">AraC family transcriptional regulator</fullName>
    </submittedName>
</protein>
<keyword evidence="1" id="KW-0805">Transcription regulation</keyword>
<dbReference type="PANTHER" id="PTHR43280:SF2">
    <property type="entry name" value="HTH-TYPE TRANSCRIPTIONAL REGULATOR EXSA"/>
    <property type="match status" value="1"/>
</dbReference>
<keyword evidence="2" id="KW-0238">DNA-binding</keyword>
<dbReference type="PROSITE" id="PS00041">
    <property type="entry name" value="HTH_ARAC_FAMILY_1"/>
    <property type="match status" value="1"/>
</dbReference>
<proteinExistence type="predicted"/>
<dbReference type="PANTHER" id="PTHR43280">
    <property type="entry name" value="ARAC-FAMILY TRANSCRIPTIONAL REGULATOR"/>
    <property type="match status" value="1"/>
</dbReference>
<dbReference type="Proteomes" id="UP000282076">
    <property type="component" value="Unassembled WGS sequence"/>
</dbReference>
<dbReference type="AlphaFoldDB" id="A0A494XPN6"/>
<keyword evidence="3" id="KW-0804">Transcription</keyword>
<dbReference type="Gene3D" id="1.10.10.60">
    <property type="entry name" value="Homeodomain-like"/>
    <property type="match status" value="2"/>
</dbReference>
<dbReference type="OrthoDB" id="192171at2"/>
<dbReference type="InterPro" id="IPR018062">
    <property type="entry name" value="HTH_AraC-typ_CS"/>
</dbReference>
<comment type="caution">
    <text evidence="5">The sequence shown here is derived from an EMBL/GenBank/DDBJ whole genome shotgun (WGS) entry which is preliminary data.</text>
</comment>
<reference evidence="5 6" key="1">
    <citation type="submission" date="2018-10" db="EMBL/GenBank/DDBJ databases">
        <title>Cohnella sp. M2MS4P-1, whole genome shotgun sequence.</title>
        <authorList>
            <person name="Tuo L."/>
        </authorList>
    </citation>
    <scope>NUCLEOTIDE SEQUENCE [LARGE SCALE GENOMIC DNA]</scope>
    <source>
        <strain evidence="5 6">M2MS4P-1</strain>
    </source>
</reference>
<evidence type="ECO:0000259" key="4">
    <source>
        <dbReference type="PROSITE" id="PS01124"/>
    </source>
</evidence>
<gene>
    <name evidence="5" type="ORF">D7Z26_18050</name>
</gene>
<dbReference type="SUPFAM" id="SSF51215">
    <property type="entry name" value="Regulatory protein AraC"/>
    <property type="match status" value="1"/>
</dbReference>
<accession>A0A494XPN6</accession>
<dbReference type="SMART" id="SM00342">
    <property type="entry name" value="HTH_ARAC"/>
    <property type="match status" value="1"/>
</dbReference>
<feature type="domain" description="HTH araC/xylS-type" evidence="4">
    <location>
        <begin position="191"/>
        <end position="289"/>
    </location>
</feature>
<dbReference type="EMBL" id="RBZM01000007">
    <property type="protein sequence ID" value="RKP51671.1"/>
    <property type="molecule type" value="Genomic_DNA"/>
</dbReference>
<dbReference type="InterPro" id="IPR018060">
    <property type="entry name" value="HTH_AraC"/>
</dbReference>
<evidence type="ECO:0000256" key="2">
    <source>
        <dbReference type="ARBA" id="ARBA00023125"/>
    </source>
</evidence>
<evidence type="ECO:0000313" key="6">
    <source>
        <dbReference type="Proteomes" id="UP000282076"/>
    </source>
</evidence>
<dbReference type="InterPro" id="IPR020449">
    <property type="entry name" value="Tscrpt_reg_AraC-type_HTH"/>
</dbReference>
<evidence type="ECO:0000313" key="5">
    <source>
        <dbReference type="EMBL" id="RKP51671.1"/>
    </source>
</evidence>